<keyword evidence="2" id="KW-1185">Reference proteome</keyword>
<accession>A0A371F6M0</accession>
<protein>
    <submittedName>
        <fullName evidence="1">Uncharacterized protein</fullName>
    </submittedName>
</protein>
<dbReference type="Proteomes" id="UP000257109">
    <property type="component" value="Unassembled WGS sequence"/>
</dbReference>
<dbReference type="OrthoDB" id="1434300at2759"/>
<sequence length="115" mass="12704">MGLPMASLELCLSTLYGFVGKQVMIKGIIELETTFRERSHAHNIPILYTVVDVEASLISSVQTQSVNLMSPPSRTIAMEGRRWSTVDSQEAKDQVHQSVLASQSVPFDNLRPLSS</sequence>
<gene>
    <name evidence="1" type="ORF">CR513_46373</name>
</gene>
<name>A0A371F6M0_MUCPR</name>
<feature type="non-terminal residue" evidence="1">
    <location>
        <position position="1"/>
    </location>
</feature>
<organism evidence="1 2">
    <name type="scientific">Mucuna pruriens</name>
    <name type="common">Velvet bean</name>
    <name type="synonym">Dolichos pruriens</name>
    <dbReference type="NCBI Taxonomy" id="157652"/>
    <lineage>
        <taxon>Eukaryota</taxon>
        <taxon>Viridiplantae</taxon>
        <taxon>Streptophyta</taxon>
        <taxon>Embryophyta</taxon>
        <taxon>Tracheophyta</taxon>
        <taxon>Spermatophyta</taxon>
        <taxon>Magnoliopsida</taxon>
        <taxon>eudicotyledons</taxon>
        <taxon>Gunneridae</taxon>
        <taxon>Pentapetalae</taxon>
        <taxon>rosids</taxon>
        <taxon>fabids</taxon>
        <taxon>Fabales</taxon>
        <taxon>Fabaceae</taxon>
        <taxon>Papilionoideae</taxon>
        <taxon>50 kb inversion clade</taxon>
        <taxon>NPAAA clade</taxon>
        <taxon>indigoferoid/millettioid clade</taxon>
        <taxon>Phaseoleae</taxon>
        <taxon>Mucuna</taxon>
    </lineage>
</organism>
<proteinExistence type="predicted"/>
<evidence type="ECO:0000313" key="1">
    <source>
        <dbReference type="EMBL" id="RDX73939.1"/>
    </source>
</evidence>
<comment type="caution">
    <text evidence="1">The sequence shown here is derived from an EMBL/GenBank/DDBJ whole genome shotgun (WGS) entry which is preliminary data.</text>
</comment>
<dbReference type="AlphaFoldDB" id="A0A371F6M0"/>
<dbReference type="EMBL" id="QJKJ01010347">
    <property type="protein sequence ID" value="RDX73939.1"/>
    <property type="molecule type" value="Genomic_DNA"/>
</dbReference>
<evidence type="ECO:0000313" key="2">
    <source>
        <dbReference type="Proteomes" id="UP000257109"/>
    </source>
</evidence>
<reference evidence="1" key="1">
    <citation type="submission" date="2018-05" db="EMBL/GenBank/DDBJ databases">
        <title>Draft genome of Mucuna pruriens seed.</title>
        <authorList>
            <person name="Nnadi N.E."/>
            <person name="Vos R."/>
            <person name="Hasami M.H."/>
            <person name="Devisetty U.K."/>
            <person name="Aguiy J.C."/>
        </authorList>
    </citation>
    <scope>NUCLEOTIDE SEQUENCE [LARGE SCALE GENOMIC DNA]</scope>
    <source>
        <strain evidence="1">JCA_2017</strain>
    </source>
</reference>